<comment type="similarity">
    <text evidence="2">Belongs to the outer membrane factor (OMF) (TC 1.B.17) family.</text>
</comment>
<dbReference type="Proteomes" id="UP000441609">
    <property type="component" value="Unassembled WGS sequence"/>
</dbReference>
<comment type="subcellular location">
    <subcellularLocation>
        <location evidence="1">Cell outer membrane</location>
    </subcellularLocation>
</comment>
<evidence type="ECO:0000313" key="9">
    <source>
        <dbReference type="EMBL" id="CUO15421.1"/>
    </source>
</evidence>
<evidence type="ECO:0000256" key="7">
    <source>
        <dbReference type="ARBA" id="ARBA00023237"/>
    </source>
</evidence>
<evidence type="ECO:0000256" key="6">
    <source>
        <dbReference type="ARBA" id="ARBA00023136"/>
    </source>
</evidence>
<sequence length="436" mass="49733">MDKVYIISGLLSFLSFPLIAQNSDYQAQYREKVLEYNQDLKAAGYNEAMKQEMIKSARADFKPKLSAKGNFNYTGNPLELSIDLPSMNSPLYFQGKDLKYGATLSLSQPIYTGGGIRANYQKARQEKELASNESDRIKSNTLHDADIYYWNAVAQHELVFVAQAFRTSIQQLVDVVRHRVEVEYIDRNDLLMAEVKLNDADFQLLQTRDNAEIARLALNSFAGVNPSDTLPIDHSVIALKQFIPLSDEIDNAITSRPEYRIAKNKIELQESSRKIADAHFLPQFHIGVDGSYSSPGYNFKSDLDPNYAIYAKLSIPLFEWGKRKSTRNASSYAINMAQQNLSKTQDKIRLEIQTAHYNYKQAIDKVELTESSLSKASESEQMAMERYKEGNVSIVEVINAQLYHQQAQVNYIQSKLNAQMAKTDFERAIYYLREKE</sequence>
<reference evidence="13 14" key="2">
    <citation type="journal article" date="2019" name="Nat. Med.">
        <title>A library of human gut bacterial isolates paired with longitudinal multiomics data enables mechanistic microbiome research.</title>
        <authorList>
            <person name="Poyet M."/>
            <person name="Groussin M."/>
            <person name="Gibbons S.M."/>
            <person name="Avila-Pacheco J."/>
            <person name="Jiang X."/>
            <person name="Kearney S.M."/>
            <person name="Perrotta A.R."/>
            <person name="Berdy B."/>
            <person name="Zhao S."/>
            <person name="Lieberman T.D."/>
            <person name="Swanson P.K."/>
            <person name="Smith M."/>
            <person name="Roesemann S."/>
            <person name="Alexander J.E."/>
            <person name="Rich S.A."/>
            <person name="Livny J."/>
            <person name="Vlamakis H."/>
            <person name="Clish C."/>
            <person name="Bullock K."/>
            <person name="Deik A."/>
            <person name="Scott J."/>
            <person name="Pierce K.A."/>
            <person name="Xavier R.J."/>
            <person name="Alm E.J."/>
        </authorList>
    </citation>
    <scope>NUCLEOTIDE SEQUENCE [LARGE SCALE GENOMIC DNA]</scope>
    <source>
        <strain evidence="10 13">BIOML-A2</strain>
        <strain evidence="11 14">BIOML-A20</strain>
    </source>
</reference>
<dbReference type="InterPro" id="IPR051906">
    <property type="entry name" value="TolC-like"/>
</dbReference>
<evidence type="ECO:0000313" key="10">
    <source>
        <dbReference type="EMBL" id="MRZ54869.1"/>
    </source>
</evidence>
<dbReference type="InterPro" id="IPR003423">
    <property type="entry name" value="OMP_efflux"/>
</dbReference>
<dbReference type="Gene3D" id="1.20.1600.10">
    <property type="entry name" value="Outer membrane efflux proteins (OEP)"/>
    <property type="match status" value="1"/>
</dbReference>
<keyword evidence="3" id="KW-0813">Transport</keyword>
<dbReference type="RefSeq" id="WP_057316944.1">
    <property type="nucleotide sequence ID" value="NZ_CABMKT010000002.1"/>
</dbReference>
<dbReference type="GO" id="GO:0015288">
    <property type="term" value="F:porin activity"/>
    <property type="evidence" value="ECO:0007669"/>
    <property type="project" value="TreeGrafter"/>
</dbReference>
<evidence type="ECO:0000256" key="4">
    <source>
        <dbReference type="ARBA" id="ARBA00022452"/>
    </source>
</evidence>
<dbReference type="Proteomes" id="UP000095455">
    <property type="component" value="Unassembled WGS sequence"/>
</dbReference>
<keyword evidence="5" id="KW-0812">Transmembrane</keyword>
<proteinExistence type="inferred from homology"/>
<dbReference type="EMBL" id="CYYK01000005">
    <property type="protein sequence ID" value="CUO15421.1"/>
    <property type="molecule type" value="Genomic_DNA"/>
</dbReference>
<evidence type="ECO:0000256" key="2">
    <source>
        <dbReference type="ARBA" id="ARBA00007613"/>
    </source>
</evidence>
<keyword evidence="4" id="KW-1134">Transmembrane beta strand</keyword>
<evidence type="ECO:0000256" key="1">
    <source>
        <dbReference type="ARBA" id="ARBA00004442"/>
    </source>
</evidence>
<evidence type="ECO:0000313" key="14">
    <source>
        <dbReference type="Proteomes" id="UP000441609"/>
    </source>
</evidence>
<dbReference type="GO" id="GO:0009279">
    <property type="term" value="C:cell outer membrane"/>
    <property type="evidence" value="ECO:0007669"/>
    <property type="project" value="UniProtKB-SubCell"/>
</dbReference>
<protein>
    <submittedName>
        <fullName evidence="9">Outer membrane channel protein</fullName>
    </submittedName>
    <submittedName>
        <fullName evidence="10">TolC family protein</fullName>
    </submittedName>
</protein>
<evidence type="ECO:0000256" key="5">
    <source>
        <dbReference type="ARBA" id="ARBA00022692"/>
    </source>
</evidence>
<keyword evidence="8" id="KW-0732">Signal</keyword>
<keyword evidence="6" id="KW-0472">Membrane</keyword>
<evidence type="ECO:0000256" key="3">
    <source>
        <dbReference type="ARBA" id="ARBA00022448"/>
    </source>
</evidence>
<dbReference type="EMBL" id="WKNE01000005">
    <property type="protein sequence ID" value="MRZ54869.1"/>
    <property type="molecule type" value="Genomic_DNA"/>
</dbReference>
<name>A0A174CPF4_PARDI</name>
<dbReference type="GO" id="GO:1990281">
    <property type="term" value="C:efflux pump complex"/>
    <property type="evidence" value="ECO:0007669"/>
    <property type="project" value="TreeGrafter"/>
</dbReference>
<dbReference type="EMBL" id="WKMO01000006">
    <property type="protein sequence ID" value="MSB73320.1"/>
    <property type="molecule type" value="Genomic_DNA"/>
</dbReference>
<dbReference type="Pfam" id="PF02321">
    <property type="entry name" value="OEP"/>
    <property type="match status" value="2"/>
</dbReference>
<organism evidence="10 13">
    <name type="scientific">Parabacteroides distasonis</name>
    <dbReference type="NCBI Taxonomy" id="823"/>
    <lineage>
        <taxon>Bacteria</taxon>
        <taxon>Pseudomonadati</taxon>
        <taxon>Bacteroidota</taxon>
        <taxon>Bacteroidia</taxon>
        <taxon>Bacteroidales</taxon>
        <taxon>Tannerellaceae</taxon>
        <taxon>Parabacteroides</taxon>
    </lineage>
</organism>
<dbReference type="PANTHER" id="PTHR30026">
    <property type="entry name" value="OUTER MEMBRANE PROTEIN TOLC"/>
    <property type="match status" value="1"/>
</dbReference>
<evidence type="ECO:0000313" key="12">
    <source>
        <dbReference type="Proteomes" id="UP000095455"/>
    </source>
</evidence>
<dbReference type="AlphaFoldDB" id="A0A174CPF4"/>
<accession>A0A174CPF4</accession>
<keyword evidence="7" id="KW-0998">Cell outer membrane</keyword>
<feature type="chain" id="PRO_5039781452" evidence="8">
    <location>
        <begin position="21"/>
        <end position="436"/>
    </location>
</feature>
<dbReference type="GO" id="GO:0015562">
    <property type="term" value="F:efflux transmembrane transporter activity"/>
    <property type="evidence" value="ECO:0007669"/>
    <property type="project" value="InterPro"/>
</dbReference>
<dbReference type="SUPFAM" id="SSF56954">
    <property type="entry name" value="Outer membrane efflux proteins (OEP)"/>
    <property type="match status" value="1"/>
</dbReference>
<feature type="signal peptide" evidence="8">
    <location>
        <begin position="1"/>
        <end position="20"/>
    </location>
</feature>
<evidence type="ECO:0000256" key="8">
    <source>
        <dbReference type="SAM" id="SignalP"/>
    </source>
</evidence>
<reference evidence="9 12" key="1">
    <citation type="submission" date="2015-09" db="EMBL/GenBank/DDBJ databases">
        <authorList>
            <consortium name="Pathogen Informatics"/>
        </authorList>
    </citation>
    <scope>NUCLEOTIDE SEQUENCE [LARGE SCALE GENOMIC DNA]</scope>
    <source>
        <strain evidence="9 12">2789STDY5608822</strain>
    </source>
</reference>
<dbReference type="PANTHER" id="PTHR30026:SF20">
    <property type="entry name" value="OUTER MEMBRANE PROTEIN TOLC"/>
    <property type="match status" value="1"/>
</dbReference>
<comment type="caution">
    <text evidence="10">The sequence shown here is derived from an EMBL/GenBank/DDBJ whole genome shotgun (WGS) entry which is preliminary data.</text>
</comment>
<gene>
    <name evidence="9" type="ORF">ERS852380_01688</name>
    <name evidence="10" type="ORF">GKD68_08890</name>
    <name evidence="11" type="ORF">GKD70_08480</name>
</gene>
<evidence type="ECO:0000313" key="11">
    <source>
        <dbReference type="EMBL" id="MSB73320.1"/>
    </source>
</evidence>
<evidence type="ECO:0000313" key="13">
    <source>
        <dbReference type="Proteomes" id="UP000432516"/>
    </source>
</evidence>
<dbReference type="Proteomes" id="UP000432516">
    <property type="component" value="Unassembled WGS sequence"/>
</dbReference>